<name>Q1V0F1_PELU1</name>
<accession>Q1V0F1</accession>
<organism evidence="1 2">
    <name type="scientific">Pelagibacter ubique (strain HTCC1002)</name>
    <dbReference type="NCBI Taxonomy" id="314261"/>
    <lineage>
        <taxon>Bacteria</taxon>
        <taxon>Pseudomonadati</taxon>
        <taxon>Pseudomonadota</taxon>
        <taxon>Alphaproteobacteria</taxon>
        <taxon>Candidatus Pelagibacterales</taxon>
        <taxon>Candidatus Pelagibacteraceae</taxon>
        <taxon>Candidatus Pelagibacter</taxon>
    </lineage>
</organism>
<gene>
    <name evidence="1" type="ORF">PU1002_06131</name>
</gene>
<evidence type="ECO:0000313" key="2">
    <source>
        <dbReference type="Proteomes" id="UP000005306"/>
    </source>
</evidence>
<dbReference type="Proteomes" id="UP000005306">
    <property type="component" value="Unassembled WGS sequence"/>
</dbReference>
<dbReference type="EMBL" id="AAPV01000001">
    <property type="protein sequence ID" value="EAS85277.1"/>
    <property type="molecule type" value="Genomic_DNA"/>
</dbReference>
<protein>
    <submittedName>
        <fullName evidence="1">Uncharacterized protein</fullName>
    </submittedName>
</protein>
<dbReference type="AlphaFoldDB" id="Q1V0F1"/>
<evidence type="ECO:0000313" key="1">
    <source>
        <dbReference type="EMBL" id="EAS85277.1"/>
    </source>
</evidence>
<sequence length="46" mass="5237">MVFFLRKLAVGLFLSSFFILMQSQAGIVELVNKQFKDLSIKLPATF</sequence>
<comment type="caution">
    <text evidence="1">The sequence shown here is derived from an EMBL/GenBank/DDBJ whole genome shotgun (WGS) entry which is preliminary data.</text>
</comment>
<reference evidence="1 2" key="1">
    <citation type="submission" date="2006-04" db="EMBL/GenBank/DDBJ databases">
        <authorList>
            <person name="Giovannoni S.J."/>
            <person name="Cho J.-C."/>
            <person name="Ferriera S."/>
            <person name="Johnson J."/>
            <person name="Kravitz S."/>
            <person name="Halpern A."/>
            <person name="Remington K."/>
            <person name="Beeson K."/>
            <person name="Tran B."/>
            <person name="Rogers Y.-H."/>
            <person name="Friedman R."/>
            <person name="Venter J.C."/>
        </authorList>
    </citation>
    <scope>NUCLEOTIDE SEQUENCE [LARGE SCALE GENOMIC DNA]</scope>
    <source>
        <strain evidence="1 2">HTCC1002</strain>
    </source>
</reference>
<proteinExistence type="predicted"/>
<dbReference type="RefSeq" id="WP_006997864.1">
    <property type="nucleotide sequence ID" value="NZ_CH724130.1"/>
</dbReference>
<dbReference type="HOGENOM" id="CLU_3181507_0_0_5"/>